<feature type="region of interest" description="Disordered" evidence="4">
    <location>
        <begin position="1"/>
        <end position="22"/>
    </location>
</feature>
<evidence type="ECO:0000313" key="6">
    <source>
        <dbReference type="Proteomes" id="UP000636264"/>
    </source>
</evidence>
<reference evidence="5" key="2">
    <citation type="submission" date="2020-09" db="EMBL/GenBank/DDBJ databases">
        <authorList>
            <person name="Sun Q."/>
            <person name="Zhou Y."/>
        </authorList>
    </citation>
    <scope>NUCLEOTIDE SEQUENCE</scope>
    <source>
        <strain evidence="5">CGMCC 1.15320</strain>
    </source>
</reference>
<proteinExistence type="inferred from homology"/>
<dbReference type="EMBL" id="BMIF01000026">
    <property type="protein sequence ID" value="GGA82322.1"/>
    <property type="molecule type" value="Genomic_DNA"/>
</dbReference>
<dbReference type="CDD" id="cd03801">
    <property type="entry name" value="GT4_PimA-like"/>
    <property type="match status" value="1"/>
</dbReference>
<gene>
    <name evidence="5" type="ORF">GCM10011385_40680</name>
</gene>
<sequence length="414" mass="45366">MAPWSTSQLGGRPIVREEPRGGWITPGGGYTANLVRTPSRQGLDEQALDYSDVPSLAKNAMKLLVLSRYGQQGASSRLRMFQYLPYLHAAGIDVEVSPFFADSYLQALYAGLSSGRSIIGYYASRARNLLVSQRPDAIWLEKEAFPWIPFALERGILPRNVPCVTDYDDAVFHRYDQHANPVIRKVLGSKIDQVMGNSALVLAGNAYLADRAEKAGAPRVEVVPTVVDVNAYSTMPCPSPDGRLRIGWIGTPSTWREYGLPMVPLLTDVARKHGARVRIVGATDGVPADGDFECLPWSEESESKLIQEMDIGLMPLHDSPWSQGKCGYKLIQYMACGLPVVASPVGVNSDIVVHGTNGFLATTDSDWHHAIDTLLGNAELRIQMGTLGRKKVENCYSLQKYGPIVSDLLNSVVY</sequence>
<accession>A0A916S3L2</accession>
<dbReference type="PANTHER" id="PTHR12526">
    <property type="entry name" value="GLYCOSYLTRANSFERASE"/>
    <property type="match status" value="1"/>
</dbReference>
<protein>
    <submittedName>
        <fullName evidence="5">Glycosyl transferase</fullName>
    </submittedName>
</protein>
<dbReference type="GO" id="GO:0016757">
    <property type="term" value="F:glycosyltransferase activity"/>
    <property type="evidence" value="ECO:0007669"/>
    <property type="project" value="UniProtKB-KW"/>
</dbReference>
<comment type="similarity">
    <text evidence="1">Belongs to the glycosyltransferase group 1 family. Glycosyltransferase 4 subfamily.</text>
</comment>
<dbReference type="SUPFAM" id="SSF53756">
    <property type="entry name" value="UDP-Glycosyltransferase/glycogen phosphorylase"/>
    <property type="match status" value="1"/>
</dbReference>
<organism evidence="5 6">
    <name type="scientific">Nitratireductor aestuarii</name>
    <dbReference type="NCBI Taxonomy" id="1735103"/>
    <lineage>
        <taxon>Bacteria</taxon>
        <taxon>Pseudomonadati</taxon>
        <taxon>Pseudomonadota</taxon>
        <taxon>Alphaproteobacteria</taxon>
        <taxon>Hyphomicrobiales</taxon>
        <taxon>Phyllobacteriaceae</taxon>
        <taxon>Nitratireductor</taxon>
    </lineage>
</organism>
<dbReference type="AlphaFoldDB" id="A0A916S3L2"/>
<dbReference type="Gene3D" id="3.40.50.2000">
    <property type="entry name" value="Glycogen Phosphorylase B"/>
    <property type="match status" value="2"/>
</dbReference>
<reference evidence="5" key="1">
    <citation type="journal article" date="2014" name="Int. J. Syst. Evol. Microbiol.">
        <title>Complete genome sequence of Corynebacterium casei LMG S-19264T (=DSM 44701T), isolated from a smear-ripened cheese.</title>
        <authorList>
            <consortium name="US DOE Joint Genome Institute (JGI-PGF)"/>
            <person name="Walter F."/>
            <person name="Albersmeier A."/>
            <person name="Kalinowski J."/>
            <person name="Ruckert C."/>
        </authorList>
    </citation>
    <scope>NUCLEOTIDE SEQUENCE</scope>
    <source>
        <strain evidence="5">CGMCC 1.15320</strain>
    </source>
</reference>
<dbReference type="Proteomes" id="UP000636264">
    <property type="component" value="Unassembled WGS sequence"/>
</dbReference>
<dbReference type="Pfam" id="PF13692">
    <property type="entry name" value="Glyco_trans_1_4"/>
    <property type="match status" value="1"/>
</dbReference>
<evidence type="ECO:0000256" key="4">
    <source>
        <dbReference type="SAM" id="MobiDB-lite"/>
    </source>
</evidence>
<keyword evidence="6" id="KW-1185">Reference proteome</keyword>
<evidence type="ECO:0000256" key="1">
    <source>
        <dbReference type="ARBA" id="ARBA00009481"/>
    </source>
</evidence>
<keyword evidence="3 5" id="KW-0808">Transferase</keyword>
<evidence type="ECO:0000256" key="3">
    <source>
        <dbReference type="ARBA" id="ARBA00022679"/>
    </source>
</evidence>
<name>A0A916S3L2_9HYPH</name>
<evidence type="ECO:0000256" key="2">
    <source>
        <dbReference type="ARBA" id="ARBA00022676"/>
    </source>
</evidence>
<dbReference type="PANTHER" id="PTHR12526:SF640">
    <property type="entry name" value="COLANIC ACID BIOSYNTHESIS GLYCOSYLTRANSFERASE WCAL-RELATED"/>
    <property type="match status" value="1"/>
</dbReference>
<comment type="caution">
    <text evidence="5">The sequence shown here is derived from an EMBL/GenBank/DDBJ whole genome shotgun (WGS) entry which is preliminary data.</text>
</comment>
<keyword evidence="2" id="KW-0328">Glycosyltransferase</keyword>
<evidence type="ECO:0000313" key="5">
    <source>
        <dbReference type="EMBL" id="GGA82322.1"/>
    </source>
</evidence>